<dbReference type="EC" id="1.1.1.100" evidence="3"/>
<gene>
    <name evidence="3" type="ORF">FHS44_005561</name>
</gene>
<dbReference type="InterPro" id="IPR036291">
    <property type="entry name" value="NAD(P)-bd_dom_sf"/>
</dbReference>
<dbReference type="RefSeq" id="WP_184719667.1">
    <property type="nucleotide sequence ID" value="NZ_JACHJP010000006.1"/>
</dbReference>
<dbReference type="GO" id="GO:0004316">
    <property type="term" value="F:3-oxoacyl-[acyl-carrier-protein] reductase (NADPH) activity"/>
    <property type="evidence" value="ECO:0007669"/>
    <property type="project" value="UniProtKB-EC"/>
</dbReference>
<dbReference type="PRINTS" id="PR00081">
    <property type="entry name" value="GDHRDH"/>
</dbReference>
<keyword evidence="4" id="KW-1185">Reference proteome</keyword>
<accession>A0A7W7VQE0</accession>
<protein>
    <submittedName>
        <fullName evidence="3">3-oxoacyl-[acyl-carrier protein] reductase</fullName>
        <ecNumber evidence="3">1.1.1.100</ecNumber>
    </submittedName>
</protein>
<comment type="caution">
    <text evidence="3">The sequence shown here is derived from an EMBL/GenBank/DDBJ whole genome shotgun (WGS) entry which is preliminary data.</text>
</comment>
<dbReference type="FunFam" id="3.40.50.720:FF:000084">
    <property type="entry name" value="Short-chain dehydrogenase reductase"/>
    <property type="match status" value="1"/>
</dbReference>
<dbReference type="EMBL" id="JACHJP010000006">
    <property type="protein sequence ID" value="MBB4918434.1"/>
    <property type="molecule type" value="Genomic_DNA"/>
</dbReference>
<organism evidence="3 4">
    <name type="scientific">Streptosporangium saharense</name>
    <dbReference type="NCBI Taxonomy" id="1706840"/>
    <lineage>
        <taxon>Bacteria</taxon>
        <taxon>Bacillati</taxon>
        <taxon>Actinomycetota</taxon>
        <taxon>Actinomycetes</taxon>
        <taxon>Streptosporangiales</taxon>
        <taxon>Streptosporangiaceae</taxon>
        <taxon>Streptosporangium</taxon>
    </lineage>
</organism>
<dbReference type="InterPro" id="IPR020904">
    <property type="entry name" value="Sc_DH/Rdtase_CS"/>
</dbReference>
<evidence type="ECO:0000256" key="1">
    <source>
        <dbReference type="ARBA" id="ARBA00006484"/>
    </source>
</evidence>
<dbReference type="Gene3D" id="3.40.50.720">
    <property type="entry name" value="NAD(P)-binding Rossmann-like Domain"/>
    <property type="match status" value="1"/>
</dbReference>
<evidence type="ECO:0000313" key="4">
    <source>
        <dbReference type="Proteomes" id="UP000552644"/>
    </source>
</evidence>
<proteinExistence type="inferred from homology"/>
<keyword evidence="2 3" id="KW-0560">Oxidoreductase</keyword>
<dbReference type="CDD" id="cd05233">
    <property type="entry name" value="SDR_c"/>
    <property type="match status" value="1"/>
</dbReference>
<reference evidence="3 4" key="1">
    <citation type="submission" date="2020-08" db="EMBL/GenBank/DDBJ databases">
        <title>Genomic Encyclopedia of Type Strains, Phase III (KMG-III): the genomes of soil and plant-associated and newly described type strains.</title>
        <authorList>
            <person name="Whitman W."/>
        </authorList>
    </citation>
    <scope>NUCLEOTIDE SEQUENCE [LARGE SCALE GENOMIC DNA]</scope>
    <source>
        <strain evidence="3 4">CECT 8840</strain>
    </source>
</reference>
<dbReference type="GO" id="GO:0030497">
    <property type="term" value="P:fatty acid elongation"/>
    <property type="evidence" value="ECO:0007669"/>
    <property type="project" value="TreeGrafter"/>
</dbReference>
<evidence type="ECO:0000313" key="3">
    <source>
        <dbReference type="EMBL" id="MBB4918434.1"/>
    </source>
</evidence>
<evidence type="ECO:0000256" key="2">
    <source>
        <dbReference type="ARBA" id="ARBA00023002"/>
    </source>
</evidence>
<dbReference type="AlphaFoldDB" id="A0A7W7VQE0"/>
<name>A0A7W7VQE0_9ACTN</name>
<dbReference type="PROSITE" id="PS00061">
    <property type="entry name" value="ADH_SHORT"/>
    <property type="match status" value="1"/>
</dbReference>
<dbReference type="Proteomes" id="UP000552644">
    <property type="component" value="Unassembled WGS sequence"/>
</dbReference>
<dbReference type="PANTHER" id="PTHR42760:SF40">
    <property type="entry name" value="3-OXOACYL-[ACYL-CARRIER-PROTEIN] REDUCTASE, CHLOROPLASTIC"/>
    <property type="match status" value="1"/>
</dbReference>
<dbReference type="SUPFAM" id="SSF51735">
    <property type="entry name" value="NAD(P)-binding Rossmann-fold domains"/>
    <property type="match status" value="1"/>
</dbReference>
<dbReference type="PRINTS" id="PR00080">
    <property type="entry name" value="SDRFAMILY"/>
</dbReference>
<sequence>MKQEQGRVAVVTGGGGDIGGVTCAKLAEDGWTVVVTDLDLTRAREVAAGITASGDLAEADELDVGDPAQITDLVTRTGERFGRLDALVCAAGVEPPQNLADLDVEAWALTLDVNLRGPALLARAALPWWTRQRSGALVNIASRTWLGGGHPAYAASKAGLVGLTRSLALELAPIGVTVNAVAPSFVRTRFARQRGDESVLDAYAERVRAATPMGELVRPEDVANAVAFLASARAARVTGEVLHVCAGSQLPLFVS</sequence>
<comment type="similarity">
    <text evidence="1">Belongs to the short-chain dehydrogenases/reductases (SDR) family.</text>
</comment>
<dbReference type="InterPro" id="IPR002347">
    <property type="entry name" value="SDR_fam"/>
</dbReference>
<dbReference type="PANTHER" id="PTHR42760">
    <property type="entry name" value="SHORT-CHAIN DEHYDROGENASES/REDUCTASES FAMILY MEMBER"/>
    <property type="match status" value="1"/>
</dbReference>
<dbReference type="Pfam" id="PF13561">
    <property type="entry name" value="adh_short_C2"/>
    <property type="match status" value="1"/>
</dbReference>